<dbReference type="GO" id="GO:0005524">
    <property type="term" value="F:ATP binding"/>
    <property type="evidence" value="ECO:0007669"/>
    <property type="project" value="UniProtKB-KW"/>
</dbReference>
<dbReference type="RefSeq" id="WP_013484377.1">
    <property type="nucleotide sequence ID" value="NC_014828.1"/>
</dbReference>
<dbReference type="FunFam" id="3.40.50.300:FF:000640">
    <property type="entry name" value="MoxR family ATPase"/>
    <property type="match status" value="1"/>
</dbReference>
<sequence length="315" mass="34514">MEDAQRILERIIENVENVIVGKRDAIELVVTALACGGHVLLEDIPGVGKTRLASALAASVDCDFRRIQFTPDILPSDITGFSVFNPKDGVFTFRPGPVISHFVLADEINRASPKTQAGLLEIMEENQVTVDSQTYPLPQPFMVLATQNPIEFVGTYPLPEAQIDRFLIRISLGYPAFEEEVRILLDGKGQKTRLTPVATAADLLRIRKTAEQVRVDESVARYIVAVITGTRRHPGVELGVSPRGSLALLQLARAYALLRGRGYVVPDDVRTLAPHALCHRIRLNGAARLDGRTTQDVLDEVFAGIPAPSLVQSRP</sequence>
<dbReference type="CDD" id="cd00009">
    <property type="entry name" value="AAA"/>
    <property type="match status" value="1"/>
</dbReference>
<evidence type="ECO:0000256" key="3">
    <source>
        <dbReference type="ARBA" id="ARBA00061607"/>
    </source>
</evidence>
<dbReference type="SUPFAM" id="SSF52540">
    <property type="entry name" value="P-loop containing nucleoside triphosphate hydrolases"/>
    <property type="match status" value="1"/>
</dbReference>
<dbReference type="PANTHER" id="PTHR42759:SF5">
    <property type="entry name" value="METHANOL DEHYDROGENASE REGULATOR"/>
    <property type="match status" value="1"/>
</dbReference>
<dbReference type="Gene3D" id="3.40.50.300">
    <property type="entry name" value="P-loop containing nucleotide triphosphate hydrolases"/>
    <property type="match status" value="1"/>
</dbReference>
<evidence type="ECO:0000256" key="2">
    <source>
        <dbReference type="ARBA" id="ARBA00022840"/>
    </source>
</evidence>
<dbReference type="PIRSF" id="PIRSF002849">
    <property type="entry name" value="AAA_ATPase_chaperone_MoxR_prd"/>
    <property type="match status" value="1"/>
</dbReference>
<dbReference type="EMBL" id="CP002400">
    <property type="protein sequence ID" value="ADU25996.1"/>
    <property type="molecule type" value="Genomic_DNA"/>
</dbReference>
<comment type="similarity">
    <text evidence="3">Belongs to the MoxR family.</text>
</comment>
<dbReference type="InterPro" id="IPR027417">
    <property type="entry name" value="P-loop_NTPase"/>
</dbReference>
<dbReference type="Gene3D" id="1.10.8.80">
    <property type="entry name" value="Magnesium chelatase subunit I, C-Terminal domain"/>
    <property type="match status" value="1"/>
</dbReference>
<dbReference type="Pfam" id="PF07726">
    <property type="entry name" value="AAA_3"/>
    <property type="match status" value="1"/>
</dbReference>
<dbReference type="STRING" id="663278.Ethha_0411"/>
<gene>
    <name evidence="6" type="ordered locus">Ethha_0411</name>
</gene>
<feature type="domain" description="ATPase AAA-3" evidence="4">
    <location>
        <begin position="38"/>
        <end position="168"/>
    </location>
</feature>
<name>E6U8K5_ETHHY</name>
<reference evidence="6 7" key="1">
    <citation type="submission" date="2010-12" db="EMBL/GenBank/DDBJ databases">
        <title>Complete sequence of Ethanoligenens harbinense YUAN-3.</title>
        <authorList>
            <person name="Lucas S."/>
            <person name="Copeland A."/>
            <person name="Lapidus A."/>
            <person name="Cheng J.-F."/>
            <person name="Bruce D."/>
            <person name="Goodwin L."/>
            <person name="Pitluck S."/>
            <person name="Chertkov O."/>
            <person name="Misra M."/>
            <person name="Detter J.C."/>
            <person name="Han C."/>
            <person name="Tapia R."/>
            <person name="Land M."/>
            <person name="Hauser L."/>
            <person name="Jeffries C."/>
            <person name="Kyrpides N."/>
            <person name="Ivanova N."/>
            <person name="Mikhailova N."/>
            <person name="Wang A."/>
            <person name="Mouttaki H."/>
            <person name="He Z."/>
            <person name="Zhou J."/>
            <person name="Hemme C.L."/>
            <person name="Woyke T."/>
        </authorList>
    </citation>
    <scope>NUCLEOTIDE SEQUENCE [LARGE SCALE GENOMIC DNA]</scope>
    <source>
        <strain evidence="7">DSM 18485 / JCM 12961 / CGMCC 1.5033 / YUAN-3</strain>
    </source>
</reference>
<accession>E6U8K5</accession>
<dbReference type="Pfam" id="PF17863">
    <property type="entry name" value="AAA_lid_2"/>
    <property type="match status" value="1"/>
</dbReference>
<dbReference type="InterPro" id="IPR011703">
    <property type="entry name" value="ATPase_AAA-3"/>
</dbReference>
<protein>
    <submittedName>
        <fullName evidence="6">ATPase associated with various cellular activities AAA_3</fullName>
    </submittedName>
</protein>
<evidence type="ECO:0000259" key="4">
    <source>
        <dbReference type="Pfam" id="PF07726"/>
    </source>
</evidence>
<dbReference type="InterPro" id="IPR050764">
    <property type="entry name" value="CbbQ/NirQ/NorQ/GpvN"/>
</dbReference>
<dbReference type="PANTHER" id="PTHR42759">
    <property type="entry name" value="MOXR FAMILY PROTEIN"/>
    <property type="match status" value="1"/>
</dbReference>
<dbReference type="KEGG" id="eha:Ethha_0411"/>
<keyword evidence="2" id="KW-0067">ATP-binding</keyword>
<evidence type="ECO:0000259" key="5">
    <source>
        <dbReference type="Pfam" id="PF17863"/>
    </source>
</evidence>
<proteinExistence type="inferred from homology"/>
<dbReference type="Proteomes" id="UP000001551">
    <property type="component" value="Chromosome"/>
</dbReference>
<dbReference type="GO" id="GO:0016887">
    <property type="term" value="F:ATP hydrolysis activity"/>
    <property type="evidence" value="ECO:0007669"/>
    <property type="project" value="InterPro"/>
</dbReference>
<dbReference type="InterPro" id="IPR041628">
    <property type="entry name" value="ChlI/MoxR_AAA_lid"/>
</dbReference>
<keyword evidence="7" id="KW-1185">Reference proteome</keyword>
<keyword evidence="1" id="KW-0547">Nucleotide-binding</keyword>
<evidence type="ECO:0000313" key="7">
    <source>
        <dbReference type="Proteomes" id="UP000001551"/>
    </source>
</evidence>
<dbReference type="eggNOG" id="COG0714">
    <property type="taxonomic scope" value="Bacteria"/>
</dbReference>
<dbReference type="AlphaFoldDB" id="E6U8K5"/>
<evidence type="ECO:0000313" key="6">
    <source>
        <dbReference type="EMBL" id="ADU25996.1"/>
    </source>
</evidence>
<evidence type="ECO:0000256" key="1">
    <source>
        <dbReference type="ARBA" id="ARBA00022741"/>
    </source>
</evidence>
<organism evidence="6 7">
    <name type="scientific">Ethanoligenens harbinense (strain DSM 18485 / JCM 12961 / CGMCC 1.5033 / YUAN-3)</name>
    <dbReference type="NCBI Taxonomy" id="663278"/>
    <lineage>
        <taxon>Bacteria</taxon>
        <taxon>Bacillati</taxon>
        <taxon>Bacillota</taxon>
        <taxon>Clostridia</taxon>
        <taxon>Eubacteriales</taxon>
        <taxon>Oscillospiraceae</taxon>
        <taxon>Ethanoligenens</taxon>
    </lineage>
</organism>
<feature type="domain" description="ChlI/MoxR AAA lid" evidence="5">
    <location>
        <begin position="230"/>
        <end position="300"/>
    </location>
</feature>
<dbReference type="HOGENOM" id="CLU_034716_2_2_9"/>